<gene>
    <name evidence="4" type="ORF">Q4481_19625</name>
</gene>
<evidence type="ECO:0000256" key="1">
    <source>
        <dbReference type="ARBA" id="ARBA00022630"/>
    </source>
</evidence>
<dbReference type="InterPro" id="IPR036188">
    <property type="entry name" value="FAD/NAD-bd_sf"/>
</dbReference>
<dbReference type="RefSeq" id="WP_304378088.1">
    <property type="nucleotide sequence ID" value="NZ_JAUOZU010000015.1"/>
</dbReference>
<dbReference type="InterPro" id="IPR051209">
    <property type="entry name" value="FAD-bind_Monooxygenase_sf"/>
</dbReference>
<evidence type="ECO:0000313" key="4">
    <source>
        <dbReference type="EMBL" id="MDO6966168.1"/>
    </source>
</evidence>
<evidence type="ECO:0000256" key="3">
    <source>
        <dbReference type="ARBA" id="ARBA00023002"/>
    </source>
</evidence>
<dbReference type="Proteomes" id="UP001174932">
    <property type="component" value="Unassembled WGS sequence"/>
</dbReference>
<dbReference type="PANTHER" id="PTHR42877:SF4">
    <property type="entry name" value="FAD_NAD(P)-BINDING DOMAIN-CONTAINING PROTEIN-RELATED"/>
    <property type="match status" value="1"/>
</dbReference>
<dbReference type="PANTHER" id="PTHR42877">
    <property type="entry name" value="L-ORNITHINE N(5)-MONOOXYGENASE-RELATED"/>
    <property type="match status" value="1"/>
</dbReference>
<keyword evidence="5" id="KW-1185">Reference proteome</keyword>
<sequence>MTNISNHSKIIIVGAGFAGLGMGIQLVRHGERDFVILERAADVGGTWRDNHYPGIACDVPSHLYSFSYRLNPEWSRVFSPGGEIQQYLRDCAREEGLLPHIRFGADMQSARWDDAANLWMVETPLGTFTAQYLITGTGHLADGRFPDVDGLSGFTGQAFHSADWNHNVSLEGKRIGVVGSGASAIQIVPEMAKVASELVVFQRSAAYVIPRFDRHYSEAEKGLFRRDAEAMEALRSEVFWGGEYNYAQRRNVPRFLNEAKTMALDHLAKQVPDPELRAKLTPDYEVGCKRLLISNEYFPSFLKPNVTLETSALARVEGSKAISAKGNGYDLDVLVFATGFEAVRPPFAKRVFDKNGVSLDAHWDLGMQAYRSIAVNGYPNLFIINGPNTGLGHNSIVYIIEAQVDYILGALGYAQDRKIKVMEAGREAEDAYMEDLHSRSEGTVWLDGGCKSWYVDPRSGRLTLIWPDYAHAFRDENGTFEPGGYLMDGMLQAAAD</sequence>
<dbReference type="GO" id="GO:0016491">
    <property type="term" value="F:oxidoreductase activity"/>
    <property type="evidence" value="ECO:0007669"/>
    <property type="project" value="UniProtKB-KW"/>
</dbReference>
<dbReference type="PRINTS" id="PR00469">
    <property type="entry name" value="PNDRDTASEII"/>
</dbReference>
<dbReference type="EMBL" id="JAUOZU010000015">
    <property type="protein sequence ID" value="MDO6966168.1"/>
    <property type="molecule type" value="Genomic_DNA"/>
</dbReference>
<name>A0ABT8YR65_9HYPH</name>
<dbReference type="Pfam" id="PF00743">
    <property type="entry name" value="FMO-like"/>
    <property type="match status" value="1"/>
</dbReference>
<organism evidence="4 5">
    <name type="scientific">Rhizobium alvei</name>
    <dbReference type="NCBI Taxonomy" id="1132659"/>
    <lineage>
        <taxon>Bacteria</taxon>
        <taxon>Pseudomonadati</taxon>
        <taxon>Pseudomonadota</taxon>
        <taxon>Alphaproteobacteria</taxon>
        <taxon>Hyphomicrobiales</taxon>
        <taxon>Rhizobiaceae</taxon>
        <taxon>Rhizobium/Agrobacterium group</taxon>
        <taxon>Rhizobium</taxon>
    </lineage>
</organism>
<proteinExistence type="predicted"/>
<accession>A0ABT8YR65</accession>
<keyword evidence="2" id="KW-0274">FAD</keyword>
<dbReference type="InterPro" id="IPR020946">
    <property type="entry name" value="Flavin_mOase-like"/>
</dbReference>
<dbReference type="EC" id="1.14.13.-" evidence="4"/>
<reference evidence="4" key="2">
    <citation type="submission" date="2023-07" db="EMBL/GenBank/DDBJ databases">
        <authorList>
            <person name="Shen H."/>
        </authorList>
    </citation>
    <scope>NUCLEOTIDE SEQUENCE</scope>
    <source>
        <strain evidence="4">TNR-22</strain>
    </source>
</reference>
<dbReference type="Gene3D" id="3.50.50.60">
    <property type="entry name" value="FAD/NAD(P)-binding domain"/>
    <property type="match status" value="2"/>
</dbReference>
<keyword evidence="3 4" id="KW-0560">Oxidoreductase</keyword>
<evidence type="ECO:0000313" key="5">
    <source>
        <dbReference type="Proteomes" id="UP001174932"/>
    </source>
</evidence>
<protein>
    <submittedName>
        <fullName evidence="4">NAD(P)/FAD-dependent oxidoreductase</fullName>
        <ecNumber evidence="4">1.14.13.-</ecNumber>
    </submittedName>
</protein>
<keyword evidence="1" id="KW-0285">Flavoprotein</keyword>
<reference evidence="4" key="1">
    <citation type="journal article" date="2015" name="Int. J. Syst. Evol. Microbiol.">
        <title>Rhizobium alvei sp. nov., isolated from a freshwater river.</title>
        <authorList>
            <person name="Sheu S.Y."/>
            <person name="Huang H.W."/>
            <person name="Young C.C."/>
            <person name="Chen W.M."/>
        </authorList>
    </citation>
    <scope>NUCLEOTIDE SEQUENCE</scope>
    <source>
        <strain evidence="4">TNR-22</strain>
    </source>
</reference>
<evidence type="ECO:0000256" key="2">
    <source>
        <dbReference type="ARBA" id="ARBA00022827"/>
    </source>
</evidence>
<comment type="caution">
    <text evidence="4">The sequence shown here is derived from an EMBL/GenBank/DDBJ whole genome shotgun (WGS) entry which is preliminary data.</text>
</comment>
<dbReference type="SUPFAM" id="SSF51905">
    <property type="entry name" value="FAD/NAD(P)-binding domain"/>
    <property type="match status" value="1"/>
</dbReference>